<comment type="catalytic activity">
    <reaction evidence="1">
        <text>[protein]-peptidylproline (omega=180) = [protein]-peptidylproline (omega=0)</text>
        <dbReference type="Rhea" id="RHEA:16237"/>
        <dbReference type="Rhea" id="RHEA-COMP:10747"/>
        <dbReference type="Rhea" id="RHEA-COMP:10748"/>
        <dbReference type="ChEBI" id="CHEBI:83833"/>
        <dbReference type="ChEBI" id="CHEBI:83834"/>
        <dbReference type="EC" id="5.2.1.8"/>
    </reaction>
</comment>
<evidence type="ECO:0000256" key="8">
    <source>
        <dbReference type="PROSITE-ProRule" id="PRU00278"/>
    </source>
</evidence>
<evidence type="ECO:0000256" key="3">
    <source>
        <dbReference type="ARBA" id="ARBA00013194"/>
    </source>
</evidence>
<protein>
    <recommendedName>
        <fullName evidence="4">Parvulin-like PPIase</fullName>
        <ecNumber evidence="3">5.2.1.8</ecNumber>
    </recommendedName>
    <alternativeName>
        <fullName evidence="6">Peptidyl-prolyl cis-trans isomerase plp</fullName>
    </alternativeName>
    <alternativeName>
        <fullName evidence="7">Rotamase plp</fullName>
    </alternativeName>
</protein>
<dbReference type="OrthoDB" id="14196at2"/>
<keyword evidence="8" id="KW-0413">Isomerase</keyword>
<dbReference type="Pfam" id="PF13616">
    <property type="entry name" value="Rotamase_3"/>
    <property type="match status" value="1"/>
</dbReference>
<evidence type="ECO:0000256" key="2">
    <source>
        <dbReference type="ARBA" id="ARBA00007656"/>
    </source>
</evidence>
<evidence type="ECO:0000259" key="9">
    <source>
        <dbReference type="PROSITE" id="PS50198"/>
    </source>
</evidence>
<dbReference type="Gene3D" id="3.10.50.40">
    <property type="match status" value="1"/>
</dbReference>
<gene>
    <name evidence="10" type="ORF">AY555_04930</name>
</gene>
<dbReference type="InterPro" id="IPR050245">
    <property type="entry name" value="PrsA_foldase"/>
</dbReference>
<dbReference type="PANTHER" id="PTHR47245:SF2">
    <property type="entry name" value="PEPTIDYL-PROLYL CIS-TRANS ISOMERASE HP_0175-RELATED"/>
    <property type="match status" value="1"/>
</dbReference>
<feature type="domain" description="PpiC" evidence="9">
    <location>
        <begin position="151"/>
        <end position="241"/>
    </location>
</feature>
<dbReference type="PROSITE" id="PS50198">
    <property type="entry name" value="PPIC_PPIASE_2"/>
    <property type="match status" value="1"/>
</dbReference>
<evidence type="ECO:0000313" key="10">
    <source>
        <dbReference type="EMBL" id="AMW34629.1"/>
    </source>
</evidence>
<evidence type="ECO:0000256" key="7">
    <source>
        <dbReference type="ARBA" id="ARBA00031484"/>
    </source>
</evidence>
<sequence length="291" mass="31871">MSVSLIRGTILAVVVASAAAVAAYFAYGDISANEQAPANDPVVATIDGEKIHRSDLESLKEQITKQVPQLASVDLDAVYKGLLDRAIDQKLVAREAGKTGLADSADIKTRLKEVEGELVRHAWIAEAIEKKLTDERIKTRYEELVKDIPNEEEVRARHILVDDEGKAKQLIAKLRKGAKFEDLAKAESQNPGPSEDGDLGYFTRANVVPEFADAAFAMEKGDISKAPVKTQFGWHIIQVSDKRPVQAPKFEDVADQIREELTTKVAAEVLSDLRKEAAIEVFNPDGSKPTD</sequence>
<evidence type="ECO:0000256" key="4">
    <source>
        <dbReference type="ARBA" id="ARBA00018370"/>
    </source>
</evidence>
<name>A0A143DDG0_9PROT</name>
<dbReference type="GeneID" id="53316495"/>
<reference evidence="10 11" key="1">
    <citation type="submission" date="2016-02" db="EMBL/GenBank/DDBJ databases">
        <title>Complete Genome of H5569, the type strain of the newly described species Haematospirillium jordaniae.</title>
        <authorList>
            <person name="Nicholson A.C."/>
            <person name="Humrighouse B.W."/>
            <person name="Loparov V."/>
            <person name="McQuiston J.R."/>
        </authorList>
    </citation>
    <scope>NUCLEOTIDE SEQUENCE [LARGE SCALE GENOMIC DNA]</scope>
    <source>
        <strain evidence="10 11">H5569</strain>
    </source>
</reference>
<dbReference type="Gene3D" id="1.10.8.1040">
    <property type="match status" value="1"/>
</dbReference>
<dbReference type="KEGG" id="hjo:AY555_04930"/>
<keyword evidence="11" id="KW-1185">Reference proteome</keyword>
<dbReference type="AlphaFoldDB" id="A0A143DDG0"/>
<proteinExistence type="inferred from homology"/>
<comment type="similarity">
    <text evidence="2">Belongs to the PpiC/parvulin rotamase family.</text>
</comment>
<dbReference type="EMBL" id="CP014525">
    <property type="protein sequence ID" value="AMW34629.1"/>
    <property type="molecule type" value="Genomic_DNA"/>
</dbReference>
<evidence type="ECO:0000256" key="5">
    <source>
        <dbReference type="ARBA" id="ARBA00023110"/>
    </source>
</evidence>
<keyword evidence="5 8" id="KW-0697">Rotamase</keyword>
<evidence type="ECO:0000256" key="6">
    <source>
        <dbReference type="ARBA" id="ARBA00030642"/>
    </source>
</evidence>
<dbReference type="InterPro" id="IPR000297">
    <property type="entry name" value="PPIase_PpiC"/>
</dbReference>
<accession>A0A143DDG0</accession>
<dbReference type="InterPro" id="IPR046357">
    <property type="entry name" value="PPIase_dom_sf"/>
</dbReference>
<organism evidence="10 11">
    <name type="scientific">Haematospirillum jordaniae</name>
    <dbReference type="NCBI Taxonomy" id="1549855"/>
    <lineage>
        <taxon>Bacteria</taxon>
        <taxon>Pseudomonadati</taxon>
        <taxon>Pseudomonadota</taxon>
        <taxon>Alphaproteobacteria</taxon>
        <taxon>Rhodospirillales</taxon>
        <taxon>Novispirillaceae</taxon>
        <taxon>Haematospirillum</taxon>
    </lineage>
</organism>
<dbReference type="EC" id="5.2.1.8" evidence="3"/>
<dbReference type="RefSeq" id="WP_066134178.1">
    <property type="nucleotide sequence ID" value="NZ_CP014525.1"/>
</dbReference>
<evidence type="ECO:0000256" key="1">
    <source>
        <dbReference type="ARBA" id="ARBA00000971"/>
    </source>
</evidence>
<evidence type="ECO:0000313" key="11">
    <source>
        <dbReference type="Proteomes" id="UP000076066"/>
    </source>
</evidence>
<dbReference type="STRING" id="1549855.AY555_04930"/>
<dbReference type="GO" id="GO:0003755">
    <property type="term" value="F:peptidyl-prolyl cis-trans isomerase activity"/>
    <property type="evidence" value="ECO:0007669"/>
    <property type="project" value="UniProtKB-KW"/>
</dbReference>
<dbReference type="PANTHER" id="PTHR47245">
    <property type="entry name" value="PEPTIDYLPROLYL ISOMERASE"/>
    <property type="match status" value="1"/>
</dbReference>
<dbReference type="Proteomes" id="UP000076066">
    <property type="component" value="Chromosome"/>
</dbReference>
<dbReference type="SUPFAM" id="SSF54534">
    <property type="entry name" value="FKBP-like"/>
    <property type="match status" value="1"/>
</dbReference>